<gene>
    <name evidence="1" type="ordered locus">MYPU_2130</name>
</gene>
<proteinExistence type="predicted"/>
<name>Q98QZ7_MYCPU</name>
<keyword evidence="2" id="KW-1185">Reference proteome</keyword>
<sequence length="1628" mass="184806">MYYKPLTILSKFLLLILKLIFHNQLKTWVYTKMAFLMLNSLLLLILVMPKTQDKDNISKLSNIADESTQLYWRFEIKDAHKSDYVFLGENNQENNYSFSKLIQSFSIPSALEGAEIKNYDLTSFSGNSKELSATETIGDAVKEQAKSLLVVEYAIGKENFDTQFNSNSNIRTSEYLLSNISGKEWFTLDKLKNALKNQQIRNFNSTDVQNIYARLRLKNQSDHGKYYFDTSIKKVYSHANGSTKDSSKFKVWVNVANEFNELGNSTSSNSNNLLFVKGNDTSSVVFDTSKTRFLINYDTLKSRKVYLEYNTVNDSSNTTTTDSWKRIDSFASAIDISSTGKIFVRIKAEEGYEIDQDKGIVKELGVAQETKIVITDINSSSLKEQSKLVLSGNLFNLSIEEKDEIFNSKHFSQSNSVANFKANVEVGYRIDSSGGYVNRAAFISYLQSLSPSDISKLRKKNLEVLFILTRAGSQRYVIQTNNNDAQKPHVDNVKNYANVSKHIENTNILEYVILSGSSDKLNINPSGIYSQDSLTEAGIKMLYGHWSISGQELSYTFSENAPTKLITINNSDYDSYTSFKFNKKSKTKEEIKALNLDPLSIKFAATDELTTIVGLGNKESGTSDVQEEKGYRLDHTRIRQVINVSQIKLKDYLNFSGSTKNLNSGISQEDFEKNAFKNEAGQDLSQEHKNAIRIEYQIKQPNGTILSSSEGHSWYNYATLIESIHNLNARLQPIDLKHSTNNASDTNVYSINARYAIVPGGALPYALKNQDNLFSELNLDNVKANVNLDQLFNTLKTMRTRAEGDSSNIQNIKLPFPEKIKNHSNFEDYSKLLKEKYEIVFEFNAPGDSQNANNWRALSEIKTLGQQRNLKLRVRLENTHSTKTEIDLNPENYTTKQNDGSYELSLDVQIPTRIEVKNTWLNTLEATGNTKNIDIDQSKVDEIIQKIIDEHRQRVQIEFAIGSDVQKIAIKENSSQTWFALSEFKENLKNYNDLINHDNKNVYARFRLKPEVNSDDYVISESPDSSTKIVVATLKSYLDVSKYLSNFRFSSPTFLNDKGEEVHSNNVTSITPAFTINESQAKLKSVGVEVRFLNSEKGTFSTDFPKLGQPPKLFAILAIKENQLTEFSEHGSANNVTKPVEIPLDTLRKYIDISTDELKDLIDFSGNTKNINIDEEKLKTKNSFGYERVDVLYAFGKKQTNDDANNISLDPSEPSKKWFTKDEITSLLKLFNSDIYLYRKSLDRSNAGLKPFEVVLKAKLDLKHGIASSDYVINKADEVVIEDLKSVKSYVDLKRHYEAIDNRENHDYNLITWGNSTSARQIKKVVFPISVGESNELRNKGIDLKFGLGETSDNLDLNWDNDFSNDPKDLGEPKKMKIKFEIKESHKQFIHVEDQYTQTIVKENEQLAIPNLIVVDTNNLLKIQISGDTKNIQIDDSQAINSITLDKEKVQVLYSLGDEAKNQLIKLKRNSQDEWFTKEEFIDLLKRYNLNIYKEQKIINVKYALKSGLSIRTHDVSDKSSKSPSLNNLKTHLDLNEVIERIQKEHLTFASAKNTKDLGPAELPLTPAEKEIFKEYGIVPKWSTIANPSDESAILDQQPTILGEPPFLGLKFALDSNGQTKTVLSEDS</sequence>
<dbReference type="Proteomes" id="UP000000528">
    <property type="component" value="Chromosome"/>
</dbReference>
<reference evidence="1 2" key="1">
    <citation type="journal article" date="2001" name="Nucleic Acids Res.">
        <title>The complete genome sequence of the murine respiratory pathogen Mycoplasma pulmonis.</title>
        <authorList>
            <person name="Chambaud I."/>
            <person name="Heilig R."/>
            <person name="Ferris S."/>
            <person name="Barbe V."/>
            <person name="Samson D."/>
            <person name="Galisson F."/>
            <person name="Moszer I."/>
            <person name="Dybvig K."/>
            <person name="Wroblewski H."/>
            <person name="Viari A."/>
            <person name="Rocha E.P.C."/>
            <person name="Blanchard A."/>
        </authorList>
    </citation>
    <scope>NUCLEOTIDE SEQUENCE [LARGE SCALE GENOMIC DNA]</scope>
    <source>
        <strain evidence="1 2">UAB CTIP</strain>
    </source>
</reference>
<protein>
    <submittedName>
        <fullName evidence="1">Uncharacterized protein</fullName>
    </submittedName>
</protein>
<evidence type="ECO:0000313" key="1">
    <source>
        <dbReference type="EMBL" id="CAC13386.1"/>
    </source>
</evidence>
<organism evidence="2">
    <name type="scientific">Mycoplasmopsis pulmonis (strain UAB CTIP)</name>
    <name type="common">Mycoplasma pulmonis</name>
    <dbReference type="NCBI Taxonomy" id="272635"/>
    <lineage>
        <taxon>Bacteria</taxon>
        <taxon>Bacillati</taxon>
        <taxon>Mycoplasmatota</taxon>
        <taxon>Mycoplasmoidales</taxon>
        <taxon>Metamycoplasmataceae</taxon>
        <taxon>Mycoplasmopsis</taxon>
    </lineage>
</organism>
<dbReference type="STRING" id="272635.gene:17576800"/>
<dbReference type="PIR" id="E90538">
    <property type="entry name" value="E90538"/>
</dbReference>
<dbReference type="HOGENOM" id="CLU_243263_0_0_14"/>
<evidence type="ECO:0000313" key="2">
    <source>
        <dbReference type="Proteomes" id="UP000000528"/>
    </source>
</evidence>
<dbReference type="KEGG" id="mpu:MYPU_2130"/>
<dbReference type="EMBL" id="AL445563">
    <property type="protein sequence ID" value="CAC13386.1"/>
    <property type="molecule type" value="Genomic_DNA"/>
</dbReference>
<accession>Q98QZ7</accession>